<evidence type="ECO:0000313" key="3">
    <source>
        <dbReference type="Proteomes" id="UP000755585"/>
    </source>
</evidence>
<accession>A0ABS4UDA7</accession>
<feature type="region of interest" description="Disordered" evidence="1">
    <location>
        <begin position="22"/>
        <end position="41"/>
    </location>
</feature>
<dbReference type="EMBL" id="JAGINT010000001">
    <property type="protein sequence ID" value="MBP2349624.1"/>
    <property type="molecule type" value="Genomic_DNA"/>
</dbReference>
<organism evidence="2 3">
    <name type="scientific">Kribbella aluminosa</name>
    <dbReference type="NCBI Taxonomy" id="416017"/>
    <lineage>
        <taxon>Bacteria</taxon>
        <taxon>Bacillati</taxon>
        <taxon>Actinomycetota</taxon>
        <taxon>Actinomycetes</taxon>
        <taxon>Propionibacteriales</taxon>
        <taxon>Kribbellaceae</taxon>
        <taxon>Kribbella</taxon>
    </lineage>
</organism>
<evidence type="ECO:0000256" key="1">
    <source>
        <dbReference type="SAM" id="MobiDB-lite"/>
    </source>
</evidence>
<comment type="caution">
    <text evidence="2">The sequence shown here is derived from an EMBL/GenBank/DDBJ whole genome shotgun (WGS) entry which is preliminary data.</text>
</comment>
<dbReference type="Proteomes" id="UP000755585">
    <property type="component" value="Unassembled WGS sequence"/>
</dbReference>
<reference evidence="2 3" key="1">
    <citation type="submission" date="2021-03" db="EMBL/GenBank/DDBJ databases">
        <title>Sequencing the genomes of 1000 actinobacteria strains.</title>
        <authorList>
            <person name="Klenk H.-P."/>
        </authorList>
    </citation>
    <scope>NUCLEOTIDE SEQUENCE [LARGE SCALE GENOMIC DNA]</scope>
    <source>
        <strain evidence="2 3">DSM 18824</strain>
    </source>
</reference>
<evidence type="ECO:0000313" key="2">
    <source>
        <dbReference type="EMBL" id="MBP2349624.1"/>
    </source>
</evidence>
<gene>
    <name evidence="2" type="ORF">JOF29_000707</name>
</gene>
<name>A0ABS4UDA7_9ACTN</name>
<sequence>MRIELRQLGNRVAAPHVRDRGAELAAEAAQPVDRGHRQLQALDVDDRRAERDLERAEVFEPTVRGVDDRVEIRLRDLVHEPDALQRQMQPLHRDR</sequence>
<protein>
    <submittedName>
        <fullName evidence="2">Uncharacterized protein</fullName>
    </submittedName>
</protein>
<keyword evidence="3" id="KW-1185">Reference proteome</keyword>
<proteinExistence type="predicted"/>